<dbReference type="PANTHER" id="PTHR10434:SF9">
    <property type="entry name" value="PHOSPHOLIPID_GLYCEROL ACYLTRANSFERASE DOMAIN-CONTAINING PROTEIN"/>
    <property type="match status" value="1"/>
</dbReference>
<sequence>MVDAPRPKTLSARLSRLGLRVMGWEFEGTFPPEQQSVMLAGPHTTNLDGLLLVLVTRSIGLRSSWMVKDVWTKAPMGWITKRVGAVGVNRSKATGMVDQMVAQFAARPDFHLMIPPEGTRSRAEHWRSGFYQIALDADVPVTASYLDYKRKRAGIGPGYHLTGDKRVDMDHFRREYENGVEMAKHPEKFGPIRLRDED</sequence>
<evidence type="ECO:0000256" key="1">
    <source>
        <dbReference type="ARBA" id="ARBA00022679"/>
    </source>
</evidence>
<proteinExistence type="predicted"/>
<evidence type="ECO:0000259" key="3">
    <source>
        <dbReference type="SMART" id="SM00563"/>
    </source>
</evidence>
<reference evidence="4 5" key="1">
    <citation type="journal article" date="2013" name="Int. J. Syst. Evol. Microbiol.">
        <title>Ilumatobacter nonamiense sp. nov. and Ilumatobacter coccineum sp. nov., isolated from seashore sand.</title>
        <authorList>
            <person name="Matsumoto A."/>
            <person name="Kasai H."/>
            <person name="Matsuo Y."/>
            <person name="Shizuri Y."/>
            <person name="Ichikawa N."/>
            <person name="Fujita N."/>
            <person name="Omura S."/>
            <person name="Takahashi Y."/>
        </authorList>
    </citation>
    <scope>NUCLEOTIDE SEQUENCE [LARGE SCALE GENOMIC DNA]</scope>
    <source>
        <strain evidence="5">NBRC 103263 / KCTC 29153 / YM16-304</strain>
    </source>
</reference>
<evidence type="ECO:0000256" key="2">
    <source>
        <dbReference type="ARBA" id="ARBA00023315"/>
    </source>
</evidence>
<organism evidence="4 5">
    <name type="scientific">Ilumatobacter coccineus (strain NBRC 103263 / KCTC 29153 / YM16-304)</name>
    <dbReference type="NCBI Taxonomy" id="1313172"/>
    <lineage>
        <taxon>Bacteria</taxon>
        <taxon>Bacillati</taxon>
        <taxon>Actinomycetota</taxon>
        <taxon>Acidimicrobiia</taxon>
        <taxon>Acidimicrobiales</taxon>
        <taxon>Ilumatobacteraceae</taxon>
        <taxon>Ilumatobacter</taxon>
    </lineage>
</organism>
<dbReference type="InterPro" id="IPR002123">
    <property type="entry name" value="Plipid/glycerol_acylTrfase"/>
</dbReference>
<keyword evidence="2" id="KW-0012">Acyltransferase</keyword>
<name>A0A6C7EFP2_ILUCY</name>
<protein>
    <recommendedName>
        <fullName evidence="3">Phospholipid/glycerol acyltransferase domain-containing protein</fullName>
    </recommendedName>
</protein>
<keyword evidence="1" id="KW-0808">Transferase</keyword>
<dbReference type="AlphaFoldDB" id="A0A6C7EFP2"/>
<keyword evidence="5" id="KW-1185">Reference proteome</keyword>
<evidence type="ECO:0000313" key="4">
    <source>
        <dbReference type="EMBL" id="BAN03438.1"/>
    </source>
</evidence>
<dbReference type="EMBL" id="AP012057">
    <property type="protein sequence ID" value="BAN03438.1"/>
    <property type="molecule type" value="Genomic_DNA"/>
</dbReference>
<feature type="domain" description="Phospholipid/glycerol acyltransferase" evidence="3">
    <location>
        <begin position="37"/>
        <end position="146"/>
    </location>
</feature>
<dbReference type="Proteomes" id="UP000011863">
    <property type="component" value="Chromosome"/>
</dbReference>
<dbReference type="KEGG" id="aym:YM304_31240"/>
<gene>
    <name evidence="4" type="ORF">YM304_31240</name>
</gene>
<accession>A0A6C7EFP2</accession>
<dbReference type="SUPFAM" id="SSF69593">
    <property type="entry name" value="Glycerol-3-phosphate (1)-acyltransferase"/>
    <property type="match status" value="1"/>
</dbReference>
<dbReference type="SMART" id="SM00563">
    <property type="entry name" value="PlsC"/>
    <property type="match status" value="1"/>
</dbReference>
<dbReference type="PANTHER" id="PTHR10434">
    <property type="entry name" value="1-ACYL-SN-GLYCEROL-3-PHOSPHATE ACYLTRANSFERASE"/>
    <property type="match status" value="1"/>
</dbReference>
<dbReference type="GO" id="GO:0003841">
    <property type="term" value="F:1-acylglycerol-3-phosphate O-acyltransferase activity"/>
    <property type="evidence" value="ECO:0007669"/>
    <property type="project" value="TreeGrafter"/>
</dbReference>
<dbReference type="GO" id="GO:0006654">
    <property type="term" value="P:phosphatidic acid biosynthetic process"/>
    <property type="evidence" value="ECO:0007669"/>
    <property type="project" value="TreeGrafter"/>
</dbReference>
<evidence type="ECO:0000313" key="5">
    <source>
        <dbReference type="Proteomes" id="UP000011863"/>
    </source>
</evidence>
<dbReference type="Pfam" id="PF01553">
    <property type="entry name" value="Acyltransferase"/>
    <property type="match status" value="1"/>
</dbReference>